<accession>A0A0D0CL16</accession>
<evidence type="ECO:0008006" key="3">
    <source>
        <dbReference type="Google" id="ProtNLM"/>
    </source>
</evidence>
<evidence type="ECO:0000313" key="1">
    <source>
        <dbReference type="EMBL" id="KIK63619.1"/>
    </source>
</evidence>
<evidence type="ECO:0000313" key="2">
    <source>
        <dbReference type="Proteomes" id="UP000053593"/>
    </source>
</evidence>
<protein>
    <recommendedName>
        <fullName evidence="3">Zinc-ribbon 15 domain-containing protein</fullName>
    </recommendedName>
</protein>
<keyword evidence="2" id="KW-1185">Reference proteome</keyword>
<proteinExistence type="predicted"/>
<gene>
    <name evidence="1" type="ORF">GYMLUDRAFT_40678</name>
</gene>
<dbReference type="PANTHER" id="PTHR28139:SF1">
    <property type="entry name" value="UPF0768 PROTEIN YBL029C-A"/>
    <property type="match status" value="1"/>
</dbReference>
<dbReference type="HOGENOM" id="CLU_115926_2_0_1"/>
<dbReference type="PANTHER" id="PTHR28139">
    <property type="entry name" value="UPF0768 PROTEIN YBL029C-A"/>
    <property type="match status" value="1"/>
</dbReference>
<reference evidence="1 2" key="1">
    <citation type="submission" date="2014-04" db="EMBL/GenBank/DDBJ databases">
        <title>Evolutionary Origins and Diversification of the Mycorrhizal Mutualists.</title>
        <authorList>
            <consortium name="DOE Joint Genome Institute"/>
            <consortium name="Mycorrhizal Genomics Consortium"/>
            <person name="Kohler A."/>
            <person name="Kuo A."/>
            <person name="Nagy L.G."/>
            <person name="Floudas D."/>
            <person name="Copeland A."/>
            <person name="Barry K.W."/>
            <person name="Cichocki N."/>
            <person name="Veneault-Fourrey C."/>
            <person name="LaButti K."/>
            <person name="Lindquist E.A."/>
            <person name="Lipzen A."/>
            <person name="Lundell T."/>
            <person name="Morin E."/>
            <person name="Murat C."/>
            <person name="Riley R."/>
            <person name="Ohm R."/>
            <person name="Sun H."/>
            <person name="Tunlid A."/>
            <person name="Henrissat B."/>
            <person name="Grigoriev I.V."/>
            <person name="Hibbett D.S."/>
            <person name="Martin F."/>
        </authorList>
    </citation>
    <scope>NUCLEOTIDE SEQUENCE [LARGE SCALE GENOMIC DNA]</scope>
    <source>
        <strain evidence="1 2">FD-317 M1</strain>
    </source>
</reference>
<dbReference type="AlphaFoldDB" id="A0A0D0CL16"/>
<dbReference type="Proteomes" id="UP000053593">
    <property type="component" value="Unassembled WGS sequence"/>
</dbReference>
<dbReference type="OrthoDB" id="5545479at2759"/>
<sequence>MFLFIPLLFGCPTKIKPDGTEQSAHLCPRCNNASVFAAKSRTWFEFFFIPLIPLSTKHIWLCGICNWAAPLGPGHWEPPIAYQTPQNFGYDGLQAGYQPSYDQPPNRK</sequence>
<name>A0A0D0CL16_9AGAR</name>
<dbReference type="EMBL" id="KN834763">
    <property type="protein sequence ID" value="KIK63619.1"/>
    <property type="molecule type" value="Genomic_DNA"/>
</dbReference>
<organism evidence="1 2">
    <name type="scientific">Collybiopsis luxurians FD-317 M1</name>
    <dbReference type="NCBI Taxonomy" id="944289"/>
    <lineage>
        <taxon>Eukaryota</taxon>
        <taxon>Fungi</taxon>
        <taxon>Dikarya</taxon>
        <taxon>Basidiomycota</taxon>
        <taxon>Agaricomycotina</taxon>
        <taxon>Agaricomycetes</taxon>
        <taxon>Agaricomycetidae</taxon>
        <taxon>Agaricales</taxon>
        <taxon>Marasmiineae</taxon>
        <taxon>Omphalotaceae</taxon>
        <taxon>Collybiopsis</taxon>
        <taxon>Collybiopsis luxurians</taxon>
    </lineage>
</organism>